<reference evidence="1 2" key="1">
    <citation type="submission" date="2019-05" db="EMBL/GenBank/DDBJ databases">
        <authorList>
            <person name="Burnell J."/>
            <person name="Dorr H."/>
            <person name="Griffin H."/>
            <person name="Jordan N."/>
            <person name="Molloy S.D."/>
            <person name="Garlena R.A."/>
            <person name="Russell D.A."/>
            <person name="Pope W.H."/>
            <person name="Jacobs-Sera D."/>
            <person name="Hatfull G.F."/>
        </authorList>
    </citation>
    <scope>NUCLEOTIDE SEQUENCE [LARGE SCALE GENOMIC DNA]</scope>
</reference>
<dbReference type="EMBL" id="MK967384">
    <property type="protein sequence ID" value="QDM56380.1"/>
    <property type="molecule type" value="Genomic_DNA"/>
</dbReference>
<organism evidence="1 2">
    <name type="scientific">Gordonia phage Sidious</name>
    <dbReference type="NCBI Taxonomy" id="2591118"/>
    <lineage>
        <taxon>Viruses</taxon>
        <taxon>Duplodnaviria</taxon>
        <taxon>Heunggongvirae</taxon>
        <taxon>Uroviricota</taxon>
        <taxon>Caudoviricetes</taxon>
        <taxon>Sidiousvirus</taxon>
        <taxon>Sidiousvirus sidious</taxon>
    </lineage>
</organism>
<evidence type="ECO:0000313" key="2">
    <source>
        <dbReference type="Proteomes" id="UP000319161"/>
    </source>
</evidence>
<accession>A0A515MIA2</accession>
<dbReference type="Proteomes" id="UP000319161">
    <property type="component" value="Segment"/>
</dbReference>
<keyword evidence="2" id="KW-1185">Reference proteome</keyword>
<name>A0A515MIA2_9CAUD</name>
<proteinExistence type="predicted"/>
<sequence>MRLLVLKLRFGEDSVDRKTHRVSLSTFFYALSGYGLPSNMSRQTIFRWLAVRSDLGGGVIIRAGSVLRARLVSV</sequence>
<gene>
    <name evidence="1" type="primary">33</name>
    <name evidence="1" type="ORF">SEA_SIDIOUS_33</name>
</gene>
<dbReference type="RefSeq" id="YP_010655051.1">
    <property type="nucleotide sequence ID" value="NC_070819.1"/>
</dbReference>
<dbReference type="GeneID" id="77930907"/>
<evidence type="ECO:0000313" key="1">
    <source>
        <dbReference type="EMBL" id="QDM56380.1"/>
    </source>
</evidence>
<protein>
    <submittedName>
        <fullName evidence="1">Uncharacterized protein</fullName>
    </submittedName>
</protein>
<dbReference type="KEGG" id="vg:77930907"/>